<accession>A0A8J3GAM8</accession>
<dbReference type="EMBL" id="BMXF01000004">
    <property type="protein sequence ID" value="GHB81176.1"/>
    <property type="molecule type" value="Genomic_DNA"/>
</dbReference>
<dbReference type="Pfam" id="PF01408">
    <property type="entry name" value="GFO_IDH_MocA"/>
    <property type="match status" value="1"/>
</dbReference>
<gene>
    <name evidence="3" type="ORF">GCM10007390_39880</name>
</gene>
<dbReference type="SUPFAM" id="SSF51735">
    <property type="entry name" value="NAD(P)-binding Rossmann-fold domains"/>
    <property type="match status" value="1"/>
</dbReference>
<dbReference type="Pfam" id="PF19051">
    <property type="entry name" value="GFO_IDH_MocA_C2"/>
    <property type="match status" value="1"/>
</dbReference>
<dbReference type="PANTHER" id="PTHR43818:SF5">
    <property type="entry name" value="OXIDOREDUCTASE FAMILY PROTEIN"/>
    <property type="match status" value="1"/>
</dbReference>
<sequence length="445" mass="49862">MKNEFNFPTKFFQFYMKTVKNVKRRDFLKAGAVLSTFMIVPRHVIGGPGFLAPSDKITMGFIGCGKQSGGLRGNFLTNGAQIVGASDVYKDKLQTFTDNVEKWYADKADKASYKGITGYGDFRELLARKDVDAVVIALPDHWHAAAAVKAAEAGKDIYCEKPLSLTVQEGRAMVNATRKHKRVFQTGSMQRSWPEFRQAVQLVQSGAIGEVKRVVVGNGGPPRPWDLEAESTPSGLDWATWMGPNTIERPYSNRLAPTLDAKFWPEWRYIDEFGGGGMTDWGAHMFDIAQWGLGMDDSGPVEVIAPGPGMSDGLIYKYANGIEMTHDSKNGNYCQFFGSEGDVWVTRKKIKTTPESLADKSFAEGDYKVYVSENHYKDFMDAIKSRKKPICDVEIGHRTATVCNIGNIAYRLGKSLRWDPVKERFENDKEANDLLKRPMKKEWKV</sequence>
<dbReference type="InterPro" id="IPR000683">
    <property type="entry name" value="Gfo/Idh/MocA-like_OxRdtase_N"/>
</dbReference>
<feature type="domain" description="Gfo/Idh/MocA-like oxidoreductase bacterial type C-terminal" evidence="2">
    <location>
        <begin position="226"/>
        <end position="444"/>
    </location>
</feature>
<name>A0A8J3GAM8_9BACT</name>
<feature type="domain" description="Gfo/Idh/MocA-like oxidoreductase N-terminal" evidence="1">
    <location>
        <begin position="58"/>
        <end position="187"/>
    </location>
</feature>
<evidence type="ECO:0000259" key="1">
    <source>
        <dbReference type="Pfam" id="PF01408"/>
    </source>
</evidence>
<evidence type="ECO:0000313" key="4">
    <source>
        <dbReference type="Proteomes" id="UP000598271"/>
    </source>
</evidence>
<dbReference type="PANTHER" id="PTHR43818">
    <property type="entry name" value="BCDNA.GH03377"/>
    <property type="match status" value="1"/>
</dbReference>
<comment type="caution">
    <text evidence="3">The sequence shown here is derived from an EMBL/GenBank/DDBJ whole genome shotgun (WGS) entry which is preliminary data.</text>
</comment>
<dbReference type="InterPro" id="IPR036291">
    <property type="entry name" value="NAD(P)-bd_dom_sf"/>
</dbReference>
<organism evidence="3 4">
    <name type="scientific">Persicitalea jodogahamensis</name>
    <dbReference type="NCBI Taxonomy" id="402147"/>
    <lineage>
        <taxon>Bacteria</taxon>
        <taxon>Pseudomonadati</taxon>
        <taxon>Bacteroidota</taxon>
        <taxon>Cytophagia</taxon>
        <taxon>Cytophagales</taxon>
        <taxon>Spirosomataceae</taxon>
        <taxon>Persicitalea</taxon>
    </lineage>
</organism>
<keyword evidence="4" id="KW-1185">Reference proteome</keyword>
<evidence type="ECO:0000259" key="2">
    <source>
        <dbReference type="Pfam" id="PF19051"/>
    </source>
</evidence>
<evidence type="ECO:0000313" key="3">
    <source>
        <dbReference type="EMBL" id="GHB81176.1"/>
    </source>
</evidence>
<dbReference type="InterPro" id="IPR043906">
    <property type="entry name" value="Gfo/Idh/MocA_OxRdtase_bact_C"/>
</dbReference>
<dbReference type="AlphaFoldDB" id="A0A8J3GAM8"/>
<dbReference type="SUPFAM" id="SSF55347">
    <property type="entry name" value="Glyceraldehyde-3-phosphate dehydrogenase-like, C-terminal domain"/>
    <property type="match status" value="1"/>
</dbReference>
<reference evidence="3 4" key="1">
    <citation type="journal article" date="2014" name="Int. J. Syst. Evol. Microbiol.">
        <title>Complete genome sequence of Corynebacterium casei LMG S-19264T (=DSM 44701T), isolated from a smear-ripened cheese.</title>
        <authorList>
            <consortium name="US DOE Joint Genome Institute (JGI-PGF)"/>
            <person name="Walter F."/>
            <person name="Albersmeier A."/>
            <person name="Kalinowski J."/>
            <person name="Ruckert C."/>
        </authorList>
    </citation>
    <scope>NUCLEOTIDE SEQUENCE [LARGE SCALE GENOMIC DNA]</scope>
    <source>
        <strain evidence="3 4">KCTC 12866</strain>
    </source>
</reference>
<dbReference type="GO" id="GO:0000166">
    <property type="term" value="F:nucleotide binding"/>
    <property type="evidence" value="ECO:0007669"/>
    <property type="project" value="InterPro"/>
</dbReference>
<dbReference type="Gene3D" id="3.30.360.10">
    <property type="entry name" value="Dihydrodipicolinate Reductase, domain 2"/>
    <property type="match status" value="1"/>
</dbReference>
<dbReference type="Proteomes" id="UP000598271">
    <property type="component" value="Unassembled WGS sequence"/>
</dbReference>
<dbReference type="InterPro" id="IPR050463">
    <property type="entry name" value="Gfo/Idh/MocA_oxidrdct_glycsds"/>
</dbReference>
<proteinExistence type="predicted"/>
<protein>
    <submittedName>
        <fullName evidence="3">Oxidoreductase</fullName>
    </submittedName>
</protein>
<dbReference type="Gene3D" id="3.40.50.720">
    <property type="entry name" value="NAD(P)-binding Rossmann-like Domain"/>
    <property type="match status" value="1"/>
</dbReference>